<dbReference type="OrthoDB" id="6198515at2"/>
<dbReference type="InterPro" id="IPR002645">
    <property type="entry name" value="STAS_dom"/>
</dbReference>
<keyword evidence="3" id="KW-1185">Reference proteome</keyword>
<comment type="caution">
    <text evidence="2">The sequence shown here is derived from an EMBL/GenBank/DDBJ whole genome shotgun (WGS) entry which is preliminary data.</text>
</comment>
<dbReference type="EMBL" id="ARZA01000287">
    <property type="protein sequence ID" value="EOC99264.1"/>
    <property type="molecule type" value="Genomic_DNA"/>
</dbReference>
<sequence>MYELPSDITIYNVESLKTALINYLEAQLKQDLVILVLEASKVKDLDTAGLQLLLSFHKTCVELGIDLRIENSNVFFEELTKLTGANTYISRDGDNNG</sequence>
<dbReference type="CDD" id="cd07043">
    <property type="entry name" value="STAS_anti-anti-sigma_factors"/>
    <property type="match status" value="1"/>
</dbReference>
<accession>R1CAA4</accession>
<proteinExistence type="predicted"/>
<evidence type="ECO:0000313" key="3">
    <source>
        <dbReference type="Proteomes" id="UP000013378"/>
    </source>
</evidence>
<dbReference type="RefSeq" id="WP_006317664.1">
    <property type="nucleotide sequence ID" value="NZ_ARZA01000287.1"/>
</dbReference>
<dbReference type="STRING" id="1304284.L21TH_2728"/>
<evidence type="ECO:0000313" key="2">
    <source>
        <dbReference type="EMBL" id="EOC99264.1"/>
    </source>
</evidence>
<name>R1CAA4_9FIRM</name>
<dbReference type="SUPFAM" id="SSF52091">
    <property type="entry name" value="SpoIIaa-like"/>
    <property type="match status" value="1"/>
</dbReference>
<protein>
    <recommendedName>
        <fullName evidence="1">STAS domain-containing protein</fullName>
    </recommendedName>
</protein>
<feature type="domain" description="STAS" evidence="1">
    <location>
        <begin position="1"/>
        <end position="97"/>
    </location>
</feature>
<dbReference type="InterPro" id="IPR036513">
    <property type="entry name" value="STAS_dom_sf"/>
</dbReference>
<dbReference type="Pfam" id="PF01740">
    <property type="entry name" value="STAS"/>
    <property type="match status" value="1"/>
</dbReference>
<dbReference type="AlphaFoldDB" id="R1CAA4"/>
<organism evidence="2 3">
    <name type="scientific">Caldisalinibacter kiritimatiensis</name>
    <dbReference type="NCBI Taxonomy" id="1304284"/>
    <lineage>
        <taxon>Bacteria</taxon>
        <taxon>Bacillati</taxon>
        <taxon>Bacillota</taxon>
        <taxon>Tissierellia</taxon>
        <taxon>Tissierellales</taxon>
        <taxon>Thermohalobacteraceae</taxon>
        <taxon>Caldisalinibacter</taxon>
    </lineage>
</organism>
<evidence type="ECO:0000259" key="1">
    <source>
        <dbReference type="PROSITE" id="PS50801"/>
    </source>
</evidence>
<reference evidence="2 3" key="1">
    <citation type="journal article" date="2015" name="Geomicrobiol. J.">
        <title>Caldisalinibacter kiritimatiensis gen. nov., sp. nov., a moderately thermohalophilic thiosulfate-reducing bacterium from a hypersaline microbial mat.</title>
        <authorList>
            <person name="Ben Hania W."/>
            <person name="Joseph M."/>
            <person name="Fiebig A."/>
            <person name="Bunk B."/>
            <person name="Klenk H.-P."/>
            <person name="Fardeau M.-L."/>
            <person name="Spring S."/>
        </authorList>
    </citation>
    <scope>NUCLEOTIDE SEQUENCE [LARGE SCALE GENOMIC DNA]</scope>
    <source>
        <strain evidence="2 3">L21-TH-D2</strain>
    </source>
</reference>
<dbReference type="Gene3D" id="3.30.750.24">
    <property type="entry name" value="STAS domain"/>
    <property type="match status" value="1"/>
</dbReference>
<gene>
    <name evidence="2" type="ORF">L21TH_2728</name>
</gene>
<dbReference type="Proteomes" id="UP000013378">
    <property type="component" value="Unassembled WGS sequence"/>
</dbReference>
<dbReference type="PROSITE" id="PS50801">
    <property type="entry name" value="STAS"/>
    <property type="match status" value="1"/>
</dbReference>